<reference evidence="1" key="1">
    <citation type="submission" date="2021-02" db="EMBL/GenBank/DDBJ databases">
        <authorList>
            <consortium name="DOE Joint Genome Institute"/>
            <person name="Ahrendt S."/>
            <person name="Looney B.P."/>
            <person name="Miyauchi S."/>
            <person name="Morin E."/>
            <person name="Drula E."/>
            <person name="Courty P.E."/>
            <person name="Chicoki N."/>
            <person name="Fauchery L."/>
            <person name="Kohler A."/>
            <person name="Kuo A."/>
            <person name="Labutti K."/>
            <person name="Pangilinan J."/>
            <person name="Lipzen A."/>
            <person name="Riley R."/>
            <person name="Andreopoulos W."/>
            <person name="He G."/>
            <person name="Johnson J."/>
            <person name="Barry K.W."/>
            <person name="Grigoriev I.V."/>
            <person name="Nagy L."/>
            <person name="Hibbett D."/>
            <person name="Henrissat B."/>
            <person name="Matheny P.B."/>
            <person name="Labbe J."/>
            <person name="Martin F."/>
        </authorList>
    </citation>
    <scope>NUCLEOTIDE SEQUENCE</scope>
    <source>
        <strain evidence="1">FP105234-sp</strain>
    </source>
</reference>
<reference evidence="1" key="2">
    <citation type="journal article" date="2022" name="New Phytol.">
        <title>Evolutionary transition to the ectomycorrhizal habit in the genomes of a hyperdiverse lineage of mushroom-forming fungi.</title>
        <authorList>
            <person name="Looney B."/>
            <person name="Miyauchi S."/>
            <person name="Morin E."/>
            <person name="Drula E."/>
            <person name="Courty P.E."/>
            <person name="Kohler A."/>
            <person name="Kuo A."/>
            <person name="LaButti K."/>
            <person name="Pangilinan J."/>
            <person name="Lipzen A."/>
            <person name="Riley R."/>
            <person name="Andreopoulos W."/>
            <person name="He G."/>
            <person name="Johnson J."/>
            <person name="Nolan M."/>
            <person name="Tritt A."/>
            <person name="Barry K.W."/>
            <person name="Grigoriev I.V."/>
            <person name="Nagy L.G."/>
            <person name="Hibbett D."/>
            <person name="Henrissat B."/>
            <person name="Matheny P.B."/>
            <person name="Labbe J."/>
            <person name="Martin F.M."/>
        </authorList>
    </citation>
    <scope>NUCLEOTIDE SEQUENCE</scope>
    <source>
        <strain evidence="1">FP105234-sp</strain>
    </source>
</reference>
<keyword evidence="2" id="KW-1185">Reference proteome</keyword>
<evidence type="ECO:0000313" key="2">
    <source>
        <dbReference type="Proteomes" id="UP000814033"/>
    </source>
</evidence>
<protein>
    <submittedName>
        <fullName evidence="1">Glycoside hydrolase family 16 protein</fullName>
    </submittedName>
</protein>
<name>A0ACB8SC61_9AGAM</name>
<proteinExistence type="predicted"/>
<comment type="caution">
    <text evidence="1">The sequence shown here is derived from an EMBL/GenBank/DDBJ whole genome shotgun (WGS) entry which is preliminary data.</text>
</comment>
<sequence length="613" mass="66762">MSHSDSPFLAPTDSGLTTPSSTASLVPAAPYAKFSRGHTPDQFGSFYSYHDAPYPDSFSKSGKRGSGLEEKFSLSPDPQKWGLNVSPEFLEADDDMHNPDERKGKDLYHHGDVFTVRGITNVGCLLVLCVGIVALFAGYPIATALTRTTQSTNGGFNLGGTNASGQLPMMIGGFGLIDPQTPRDVYTRKGVSDGADYELVFSDEFNTDGRTFYPGDDPYWEAVDLHYWATNNMEWYDPAAITTSNGSLVITLSQKETHGLDYQGGMMSSWNKFCYTGGYLEVSVMLPGLTNVVGLWPSVWTMGNLGRAGYGASLEGMWPYSYDSCDVGTLPNQTMNGAPAAALINGDPEHGGALSYLPGQRLSRCTCNGESHPGPKHSDGSLVGRAAPEIDVFEAQVRGSPVTLEELPLMGEVSQSAQWAPMNAGYVWLNNSDNMIIYDKTITAQNTYTGGITQQAASVVSVTNQDCYEGSGRCYSTYGFEYKPGFDDAYITWISSGVPSWTLKQAGMAADPNTQIAARPIPQEPMYIIMNMGMSTNFGLVDVAHIPFPVHMYIDYVRVYQPSNARNVGCDPSDFPTSQYINTYPEAYNNPNLTTWVNDYGKPFPKNKLVDQC</sequence>
<keyword evidence="1" id="KW-0378">Hydrolase</keyword>
<organism evidence="1 2">
    <name type="scientific">Auriscalpium vulgare</name>
    <dbReference type="NCBI Taxonomy" id="40419"/>
    <lineage>
        <taxon>Eukaryota</taxon>
        <taxon>Fungi</taxon>
        <taxon>Dikarya</taxon>
        <taxon>Basidiomycota</taxon>
        <taxon>Agaricomycotina</taxon>
        <taxon>Agaricomycetes</taxon>
        <taxon>Russulales</taxon>
        <taxon>Auriscalpiaceae</taxon>
        <taxon>Auriscalpium</taxon>
    </lineage>
</organism>
<gene>
    <name evidence="1" type="ORF">FA95DRAFT_1552246</name>
</gene>
<evidence type="ECO:0000313" key="1">
    <source>
        <dbReference type="EMBL" id="KAI0053742.1"/>
    </source>
</evidence>
<dbReference type="EMBL" id="MU275839">
    <property type="protein sequence ID" value="KAI0053742.1"/>
    <property type="molecule type" value="Genomic_DNA"/>
</dbReference>
<accession>A0ACB8SC61</accession>
<dbReference type="Proteomes" id="UP000814033">
    <property type="component" value="Unassembled WGS sequence"/>
</dbReference>